<dbReference type="HOGENOM" id="CLU_155204_1_0_5"/>
<feature type="signal peptide" evidence="1">
    <location>
        <begin position="1"/>
        <end position="18"/>
    </location>
</feature>
<sequence>MLRTTLPFGLLFALAACAQFPALDARIPPSERQAPPAPLLPLIPILESADALSASGGFEAELSARADALAARSAGLAPTSDPAEDAARLDALRQRAANLRAATPWQASTPSASLP</sequence>
<gene>
    <name evidence="2" type="ORF">ruthe_01331</name>
</gene>
<accession>S9QYT9</accession>
<dbReference type="Proteomes" id="UP000015346">
    <property type="component" value="Unassembled WGS sequence"/>
</dbReference>
<proteinExistence type="predicted"/>
<feature type="chain" id="PRO_5004555479" description="DUF4398 domain-containing protein" evidence="1">
    <location>
        <begin position="19"/>
        <end position="115"/>
    </location>
</feature>
<name>S9QYT9_9RHOB</name>
<evidence type="ECO:0000256" key="1">
    <source>
        <dbReference type="SAM" id="SignalP"/>
    </source>
</evidence>
<evidence type="ECO:0000313" key="3">
    <source>
        <dbReference type="Proteomes" id="UP000015346"/>
    </source>
</evidence>
<reference evidence="2 3" key="1">
    <citation type="journal article" date="2013" name="Stand. Genomic Sci.">
        <title>Genome sequence of the reddish-pigmented Rubellimicrobium thermophilum type strain (DSM 16684(T)), a member of the Roseobacter clade.</title>
        <authorList>
            <person name="Fiebig A."/>
            <person name="Riedel T."/>
            <person name="Gronow S."/>
            <person name="Petersen J."/>
            <person name="Klenk H.P."/>
            <person name="Goker M."/>
        </authorList>
    </citation>
    <scope>NUCLEOTIDE SEQUENCE [LARGE SCALE GENOMIC DNA]</scope>
    <source>
        <strain evidence="2 3">DSM 16684</strain>
    </source>
</reference>
<organism evidence="2 3">
    <name type="scientific">Rubellimicrobium thermophilum DSM 16684</name>
    <dbReference type="NCBI Taxonomy" id="1123069"/>
    <lineage>
        <taxon>Bacteria</taxon>
        <taxon>Pseudomonadati</taxon>
        <taxon>Pseudomonadota</taxon>
        <taxon>Alphaproteobacteria</taxon>
        <taxon>Rhodobacterales</taxon>
        <taxon>Roseobacteraceae</taxon>
        <taxon>Rubellimicrobium</taxon>
    </lineage>
</organism>
<keyword evidence="1" id="KW-0732">Signal</keyword>
<dbReference type="STRING" id="1123069.ruthe_01331"/>
<protein>
    <recommendedName>
        <fullName evidence="4">DUF4398 domain-containing protein</fullName>
    </recommendedName>
</protein>
<keyword evidence="3" id="KW-1185">Reference proteome</keyword>
<dbReference type="AlphaFoldDB" id="S9QYT9"/>
<dbReference type="RefSeq" id="WP_021097424.1">
    <property type="nucleotide sequence ID" value="NZ_KE557320.1"/>
</dbReference>
<dbReference type="EMBL" id="AOLV01000010">
    <property type="protein sequence ID" value="EPX86516.1"/>
    <property type="molecule type" value="Genomic_DNA"/>
</dbReference>
<dbReference type="PROSITE" id="PS51257">
    <property type="entry name" value="PROKAR_LIPOPROTEIN"/>
    <property type="match status" value="1"/>
</dbReference>
<comment type="caution">
    <text evidence="2">The sequence shown here is derived from an EMBL/GenBank/DDBJ whole genome shotgun (WGS) entry which is preliminary data.</text>
</comment>
<evidence type="ECO:0008006" key="4">
    <source>
        <dbReference type="Google" id="ProtNLM"/>
    </source>
</evidence>
<evidence type="ECO:0000313" key="2">
    <source>
        <dbReference type="EMBL" id="EPX86516.1"/>
    </source>
</evidence>